<dbReference type="GO" id="GO:0005524">
    <property type="term" value="F:ATP binding"/>
    <property type="evidence" value="ECO:0007669"/>
    <property type="project" value="UniProtKB-KW"/>
</dbReference>
<dbReference type="AlphaFoldDB" id="A0A6I7TK94"/>
<sequence>MKRDDTEKRAKVKVIQFDQHQHALTELEQHCETFADVGGLEDIKKKINMDFILPLQNPEYFKAFGKATGGSLLLFGPPGCGKTFIAKAIAGEIKANFIHLELQAILSMYVGQSEHNLHDIFEKARDNSPCVLFIDELDSIGGNRQGMSQHHDRVLVNQLLIELDGLGTFNDGVYVIGATNTPWYLDPALRRPGRFNKMVFMPPPSEEERVDILNLKLSGKPHDQIDVLKIAKKTCHFSGADLEQLVSDALDQAIERSLQQGKLSPVHQTDLESSLQGRVPSTLEWFSTAKNYAMFSDANKAYQSVLDYMKRNKLK</sequence>
<keyword evidence="6" id="KW-0132">Cell division</keyword>
<dbReference type="Gene3D" id="3.40.50.300">
    <property type="entry name" value="P-loop containing nucleotide triphosphate hydrolases"/>
    <property type="match status" value="1"/>
</dbReference>
<proteinExistence type="inferred from homology"/>
<gene>
    <name evidence="6" type="ORF">B4121_0443</name>
    <name evidence="7" type="ORF">CHCC15381_3328</name>
</gene>
<dbReference type="Pfam" id="PF17862">
    <property type="entry name" value="AAA_lid_3"/>
    <property type="match status" value="1"/>
</dbReference>
<dbReference type="GO" id="GO:0016887">
    <property type="term" value="F:ATP hydrolysis activity"/>
    <property type="evidence" value="ECO:0007669"/>
    <property type="project" value="InterPro"/>
</dbReference>
<comment type="similarity">
    <text evidence="4">Belongs to the AAA ATPase family.</text>
</comment>
<dbReference type="PANTHER" id="PTHR23077:SF171">
    <property type="entry name" value="NUCLEAR VALOSIN-CONTAINING PROTEIN-LIKE"/>
    <property type="match status" value="1"/>
</dbReference>
<dbReference type="PROSITE" id="PS00674">
    <property type="entry name" value="AAA"/>
    <property type="match status" value="1"/>
</dbReference>
<keyword evidence="9" id="KW-1185">Reference proteome</keyword>
<comment type="caution">
    <text evidence="6">The sequence shown here is derived from an EMBL/GenBank/DDBJ whole genome shotgun (WGS) entry which is preliminary data.</text>
</comment>
<accession>A0A6I7TK94</accession>
<evidence type="ECO:0000259" key="5">
    <source>
        <dbReference type="SMART" id="SM00382"/>
    </source>
</evidence>
<dbReference type="Gene3D" id="1.10.8.60">
    <property type="match status" value="1"/>
</dbReference>
<dbReference type="EMBL" id="LKPO01000001">
    <property type="protein sequence ID" value="OLF98916.1"/>
    <property type="molecule type" value="Genomic_DNA"/>
</dbReference>
<name>A0A6I7TK94_9BACI</name>
<reference evidence="6 8" key="1">
    <citation type="journal article" date="2016" name="Front. Microbiol.">
        <title>High-Level Heat Resistance of Spores of Bacillus amyloliquefaciens and Bacillus licheniformis Results from the Presence of a spoVA Operon in a Tn1546 Transposon.</title>
        <authorList>
            <person name="Berendsen E.M."/>
            <person name="Koning R.A."/>
            <person name="Boekhorst J."/>
            <person name="de Jong A."/>
            <person name="Kuipers O.P."/>
            <person name="Wells-Bennik M.H."/>
        </authorList>
    </citation>
    <scope>NUCLEOTIDE SEQUENCE [LARGE SCALE GENOMIC DNA]</scope>
    <source>
        <strain evidence="6 8">B4121</strain>
    </source>
</reference>
<evidence type="ECO:0000256" key="4">
    <source>
        <dbReference type="RuleBase" id="RU003651"/>
    </source>
</evidence>
<dbReference type="InterPro" id="IPR050168">
    <property type="entry name" value="AAA_ATPase_domain"/>
</dbReference>
<evidence type="ECO:0000313" key="9">
    <source>
        <dbReference type="Proteomes" id="UP000429980"/>
    </source>
</evidence>
<dbReference type="FunFam" id="3.40.50.300:FF:001025">
    <property type="entry name" value="ATPase family, AAA domain-containing 2B"/>
    <property type="match status" value="1"/>
</dbReference>
<dbReference type="InterPro" id="IPR041569">
    <property type="entry name" value="AAA_lid_3"/>
</dbReference>
<dbReference type="Proteomes" id="UP000185604">
    <property type="component" value="Unassembled WGS sequence"/>
</dbReference>
<keyword evidence="7" id="KW-0645">Protease</keyword>
<dbReference type="InterPro" id="IPR027417">
    <property type="entry name" value="P-loop_NTPase"/>
</dbReference>
<evidence type="ECO:0000313" key="6">
    <source>
        <dbReference type="EMBL" id="OLF98916.1"/>
    </source>
</evidence>
<dbReference type="InterPro" id="IPR003959">
    <property type="entry name" value="ATPase_AAA_core"/>
</dbReference>
<feature type="domain" description="AAA+ ATPase" evidence="5">
    <location>
        <begin position="68"/>
        <end position="205"/>
    </location>
</feature>
<keyword evidence="1 4" id="KW-0547">Nucleotide-binding</keyword>
<keyword evidence="7" id="KW-0378">Hydrolase</keyword>
<dbReference type="SUPFAM" id="SSF52540">
    <property type="entry name" value="P-loop containing nucleoside triphosphate hydrolases"/>
    <property type="match status" value="1"/>
</dbReference>
<evidence type="ECO:0000256" key="2">
    <source>
        <dbReference type="ARBA" id="ARBA00022840"/>
    </source>
</evidence>
<keyword evidence="3" id="KW-0175">Coiled coil</keyword>
<keyword evidence="2 4" id="KW-0067">ATP-binding</keyword>
<keyword evidence="6" id="KW-0131">Cell cycle</keyword>
<protein>
    <submittedName>
        <fullName evidence="7">ATP-dependent zinc metalloprotease FtsH 3</fullName>
    </submittedName>
    <submittedName>
        <fullName evidence="6">Cell division protein FtsH</fullName>
    </submittedName>
</protein>
<evidence type="ECO:0000313" key="8">
    <source>
        <dbReference type="Proteomes" id="UP000185604"/>
    </source>
</evidence>
<reference evidence="7 9" key="2">
    <citation type="submission" date="2019-06" db="EMBL/GenBank/DDBJ databases">
        <title>Genome sequence analysis of &gt;100 Bacillus licheniformis strains suggests intrinsic resistance to this species.</title>
        <authorList>
            <person name="Wels M."/>
            <person name="Siezen R.J."/>
            <person name="Johansen E."/>
            <person name="Stuer-Lauridsen B."/>
            <person name="Bjerre K."/>
            <person name="Nielsen B.K.K."/>
        </authorList>
    </citation>
    <scope>NUCLEOTIDE SEQUENCE [LARGE SCALE GENOMIC DNA]</scope>
    <source>
        <strain evidence="7 9">BAC-15381</strain>
    </source>
</reference>
<organism evidence="6 8">
    <name type="scientific">Bacillus paralicheniformis</name>
    <dbReference type="NCBI Taxonomy" id="1648923"/>
    <lineage>
        <taxon>Bacteria</taxon>
        <taxon>Bacillati</taxon>
        <taxon>Bacillota</taxon>
        <taxon>Bacilli</taxon>
        <taxon>Bacillales</taxon>
        <taxon>Bacillaceae</taxon>
        <taxon>Bacillus</taxon>
    </lineage>
</organism>
<dbReference type="SMART" id="SM00382">
    <property type="entry name" value="AAA"/>
    <property type="match status" value="1"/>
</dbReference>
<dbReference type="InterPro" id="IPR003960">
    <property type="entry name" value="ATPase_AAA_CS"/>
</dbReference>
<keyword evidence="7" id="KW-0482">Metalloprotease</keyword>
<dbReference type="PANTHER" id="PTHR23077">
    <property type="entry name" value="AAA-FAMILY ATPASE"/>
    <property type="match status" value="1"/>
</dbReference>
<dbReference type="Pfam" id="PF00004">
    <property type="entry name" value="AAA"/>
    <property type="match status" value="1"/>
</dbReference>
<dbReference type="InterPro" id="IPR003593">
    <property type="entry name" value="AAA+_ATPase"/>
</dbReference>
<dbReference type="Proteomes" id="UP000429980">
    <property type="component" value="Unassembled WGS sequence"/>
</dbReference>
<dbReference type="RefSeq" id="WP_025810669.1">
    <property type="nucleotide sequence ID" value="NZ_AP025339.1"/>
</dbReference>
<dbReference type="GO" id="GO:0008237">
    <property type="term" value="F:metallopeptidase activity"/>
    <property type="evidence" value="ECO:0007669"/>
    <property type="project" value="UniProtKB-KW"/>
</dbReference>
<evidence type="ECO:0000313" key="7">
    <source>
        <dbReference type="EMBL" id="TWL34885.1"/>
    </source>
</evidence>
<evidence type="ECO:0000256" key="3">
    <source>
        <dbReference type="ARBA" id="ARBA00023054"/>
    </source>
</evidence>
<dbReference type="GO" id="GO:0051301">
    <property type="term" value="P:cell division"/>
    <property type="evidence" value="ECO:0007669"/>
    <property type="project" value="UniProtKB-KW"/>
</dbReference>
<dbReference type="GeneID" id="56673551"/>
<dbReference type="EMBL" id="NILF01000062">
    <property type="protein sequence ID" value="TWL34885.1"/>
    <property type="molecule type" value="Genomic_DNA"/>
</dbReference>
<evidence type="ECO:0000256" key="1">
    <source>
        <dbReference type="ARBA" id="ARBA00022741"/>
    </source>
</evidence>